<dbReference type="CDD" id="cd00067">
    <property type="entry name" value="GAL4"/>
    <property type="match status" value="1"/>
</dbReference>
<evidence type="ECO:0000256" key="2">
    <source>
        <dbReference type="ARBA" id="ARBA00023125"/>
    </source>
</evidence>
<dbReference type="EMBL" id="KV454475">
    <property type="protein sequence ID" value="ODV64143.1"/>
    <property type="molecule type" value="Genomic_DNA"/>
</dbReference>
<dbReference type="PANTHER" id="PTHR31069:SF32">
    <property type="entry name" value="ARGININE METABOLISM REGULATION PROTEIN II"/>
    <property type="match status" value="1"/>
</dbReference>
<dbReference type="GO" id="GO:0000981">
    <property type="term" value="F:DNA-binding transcription factor activity, RNA polymerase II-specific"/>
    <property type="evidence" value="ECO:0007669"/>
    <property type="project" value="InterPro"/>
</dbReference>
<organism evidence="7 8">
    <name type="scientific">Ascoidea rubescens DSM 1968</name>
    <dbReference type="NCBI Taxonomy" id="1344418"/>
    <lineage>
        <taxon>Eukaryota</taxon>
        <taxon>Fungi</taxon>
        <taxon>Dikarya</taxon>
        <taxon>Ascomycota</taxon>
        <taxon>Saccharomycotina</taxon>
        <taxon>Saccharomycetes</taxon>
        <taxon>Ascoideaceae</taxon>
        <taxon>Ascoidea</taxon>
    </lineage>
</organism>
<dbReference type="PROSITE" id="PS50048">
    <property type="entry name" value="ZN2_CY6_FUNGAL_2"/>
    <property type="match status" value="1"/>
</dbReference>
<dbReference type="Pfam" id="PF11951">
    <property type="entry name" value="Fungal_trans_2"/>
    <property type="match status" value="1"/>
</dbReference>
<dbReference type="PANTHER" id="PTHR31069">
    <property type="entry name" value="OLEATE-ACTIVATED TRANSCRIPTION FACTOR 1-RELATED"/>
    <property type="match status" value="1"/>
</dbReference>
<evidence type="ECO:0000256" key="1">
    <source>
        <dbReference type="ARBA" id="ARBA00023015"/>
    </source>
</evidence>
<dbReference type="RefSeq" id="XP_020050450.1">
    <property type="nucleotide sequence ID" value="XM_020188810.1"/>
</dbReference>
<feature type="compositionally biased region" description="Basic and acidic residues" evidence="5">
    <location>
        <begin position="823"/>
        <end position="848"/>
    </location>
</feature>
<dbReference type="GO" id="GO:0003677">
    <property type="term" value="F:DNA binding"/>
    <property type="evidence" value="ECO:0007669"/>
    <property type="project" value="UniProtKB-KW"/>
</dbReference>
<dbReference type="PROSITE" id="PS00463">
    <property type="entry name" value="ZN2_CY6_FUNGAL_1"/>
    <property type="match status" value="1"/>
</dbReference>
<evidence type="ECO:0000256" key="3">
    <source>
        <dbReference type="ARBA" id="ARBA00023163"/>
    </source>
</evidence>
<keyword evidence="4" id="KW-0539">Nucleus</keyword>
<keyword evidence="1" id="KW-0805">Transcription regulation</keyword>
<dbReference type="GO" id="GO:0008270">
    <property type="term" value="F:zinc ion binding"/>
    <property type="evidence" value="ECO:0007669"/>
    <property type="project" value="InterPro"/>
</dbReference>
<feature type="domain" description="Zn(2)-C6 fungal-type" evidence="6">
    <location>
        <begin position="121"/>
        <end position="150"/>
    </location>
</feature>
<reference evidence="8" key="1">
    <citation type="submission" date="2016-05" db="EMBL/GenBank/DDBJ databases">
        <title>Comparative genomics of biotechnologically important yeasts.</title>
        <authorList>
            <consortium name="DOE Joint Genome Institute"/>
            <person name="Riley R."/>
            <person name="Haridas S."/>
            <person name="Wolfe K.H."/>
            <person name="Lopes M.R."/>
            <person name="Hittinger C.T."/>
            <person name="Goker M."/>
            <person name="Salamov A."/>
            <person name="Wisecaver J."/>
            <person name="Long T.M."/>
            <person name="Aerts A.L."/>
            <person name="Barry K."/>
            <person name="Choi C."/>
            <person name="Clum A."/>
            <person name="Coughlan A.Y."/>
            <person name="Deshpande S."/>
            <person name="Douglass A.P."/>
            <person name="Hanson S.J."/>
            <person name="Klenk H.-P."/>
            <person name="Labutti K."/>
            <person name="Lapidus A."/>
            <person name="Lindquist E."/>
            <person name="Lipzen A."/>
            <person name="Meier-Kolthoff J.P."/>
            <person name="Ohm R.A."/>
            <person name="Otillar R.P."/>
            <person name="Pangilinan J."/>
            <person name="Peng Y."/>
            <person name="Rokas A."/>
            <person name="Rosa C.A."/>
            <person name="Scheuner C."/>
            <person name="Sibirny A.A."/>
            <person name="Slot J.C."/>
            <person name="Stielow J.B."/>
            <person name="Sun H."/>
            <person name="Kurtzman C.P."/>
            <person name="Blackwell M."/>
            <person name="Grigoriev I.V."/>
            <person name="Jeffries T.W."/>
        </authorList>
    </citation>
    <scope>NUCLEOTIDE SEQUENCE [LARGE SCALE GENOMIC DNA]</scope>
    <source>
        <strain evidence="8">DSM 1968</strain>
    </source>
</reference>
<evidence type="ECO:0000256" key="4">
    <source>
        <dbReference type="ARBA" id="ARBA00023242"/>
    </source>
</evidence>
<dbReference type="Proteomes" id="UP000095038">
    <property type="component" value="Unassembled WGS sequence"/>
</dbReference>
<dbReference type="InterPro" id="IPR021858">
    <property type="entry name" value="Fun_TF"/>
</dbReference>
<dbReference type="GeneID" id="30962446"/>
<evidence type="ECO:0000313" key="7">
    <source>
        <dbReference type="EMBL" id="ODV64143.1"/>
    </source>
</evidence>
<feature type="region of interest" description="Disordered" evidence="5">
    <location>
        <begin position="812"/>
        <end position="862"/>
    </location>
</feature>
<evidence type="ECO:0000259" key="6">
    <source>
        <dbReference type="PROSITE" id="PS50048"/>
    </source>
</evidence>
<dbReference type="InterPro" id="IPR036864">
    <property type="entry name" value="Zn2-C6_fun-type_DNA-bd_sf"/>
</dbReference>
<evidence type="ECO:0000313" key="8">
    <source>
        <dbReference type="Proteomes" id="UP000095038"/>
    </source>
</evidence>
<gene>
    <name evidence="7" type="ORF">ASCRUDRAFT_11500</name>
</gene>
<protein>
    <recommendedName>
        <fullName evidence="6">Zn(2)-C6 fungal-type domain-containing protein</fullName>
    </recommendedName>
</protein>
<dbReference type="Gene3D" id="4.10.240.10">
    <property type="entry name" value="Zn(2)-C6 fungal-type DNA-binding domain"/>
    <property type="match status" value="1"/>
</dbReference>
<dbReference type="SMART" id="SM00066">
    <property type="entry name" value="GAL4"/>
    <property type="match status" value="1"/>
</dbReference>
<dbReference type="SUPFAM" id="SSF57701">
    <property type="entry name" value="Zn2/Cys6 DNA-binding domain"/>
    <property type="match status" value="1"/>
</dbReference>
<dbReference type="OrthoDB" id="3477330at2759"/>
<name>A0A1D2VRA1_9ASCO</name>
<proteinExistence type="predicted"/>
<dbReference type="InParanoid" id="A0A1D2VRA1"/>
<dbReference type="InterPro" id="IPR001138">
    <property type="entry name" value="Zn2Cys6_DnaBD"/>
</dbReference>
<dbReference type="Pfam" id="PF00172">
    <property type="entry name" value="Zn_clus"/>
    <property type="match status" value="1"/>
</dbReference>
<accession>A0A1D2VRA1</accession>
<dbReference type="STRING" id="1344418.A0A1D2VRA1"/>
<dbReference type="AlphaFoldDB" id="A0A1D2VRA1"/>
<sequence>MKGKFVSKINSFSTPSLINLISLLPISSLIEKNGSTTEVVRKNPKYKNTVPTPPKHTVGDNNRNIKKFENESDLSISSKGTPIGCGCGNRPFKVIEPKGKRSHPPLNLKRKKNIVSREFNGCWMCRTRKVKCDLTKPTCTRCDKAGFVCTGYQIKLNWFKPLTKNSFKRNKNNHILENIGLDNRLDLNRTGGNLDFKLNDSNLQNQYCQRSFIKPFKWSEIDIKYNNLLYIDNLLQNLENETILDCNNMSINGPFSKFSFSRVDHSIGKSNTNDIAIKNKSTKEINNVTNDYSRNNNDNRIITENNHDPKENVFSINFTSNPENNLLLLSNPSFKIITSDSTISKADFNEHFNRVDNFRYWVHPSLKLNVDISFSLLKIGNNNNNNNYNFNKYDFLEILFDQKYSHQLNDLIIDLNCLDLLFDVNFKANRICFKDLFTKLMDYFKDNVMHLLMNFSLININAWLINFYPFVLKVIESFSHVDNLNKLIFITNNIQNDIHLFNNDRNFLIKQVILFQLISLSSFHLFSNGYKASGYTGHQELLKLSISVKNLVTVKLNNISDYIALNDDGSKIKNTVIEEISLNDKIIFLFCFLIQFNLDNQFDSNSNFEKYFSICERIIVSIREDTIGEKKYGDASSSDKFENIEKIIEYYLINDLSDFNDNDDFNAFDVINLRILSEDEKYNNELNFNYYYLIIYLKIFKNIYGSTYIVDRSSFQVSKIGKFEDILNKNYNKVKLDYEYFNRNPSLQKQRKIKIFTSIKVIKDDGEEMEEVEEMEKMEKVEEVEAVEKSDNSDYHYDEFSQPSFQIRFNCESGNINDNDSDNDNKVDREGDGKEVIRVSKFNDKEDKEDKDDKEDKNKREKIKGNNIEQDYDELFFVRKGFKTFVINLPLIEKYINDDDSINVMMSDYGEENKDKESKVERRKKDNFIDKIEKLNLNDLVFPIPLSLINLINKISKLCSHNNFFNEKKIYSRNFPKIKSDFEDRLINWKNDWKLSYYDEKDNKLKFYSVYHELIYHNVMSFYFSILIYYYKMIKEYSSVMLKGYVVESINHMKQMYKNMERIEKDNGSQRVIYFKPFFIQLFYTSCEAWSIEMQDECERLWDKHSKYDGGMFNNNYWRAKQIIYEVWKIRNCSNQDTTWVEILKKWNFKLLLI</sequence>
<keyword evidence="2" id="KW-0238">DNA-binding</keyword>
<dbReference type="InterPro" id="IPR050675">
    <property type="entry name" value="OAF3"/>
</dbReference>
<keyword evidence="8" id="KW-1185">Reference proteome</keyword>
<evidence type="ECO:0000256" key="5">
    <source>
        <dbReference type="SAM" id="MobiDB-lite"/>
    </source>
</evidence>
<keyword evidence="3" id="KW-0804">Transcription</keyword>